<evidence type="ECO:0000256" key="1">
    <source>
        <dbReference type="ARBA" id="ARBA00001698"/>
    </source>
</evidence>
<sequence length="271" mass="28497">MKQRILTALLMLPLAIAAVLWLPTGWFMALVAAVLLLGIWEWARLSGLPKPHQRAVVLLLHAVAMAALARLAWPEGFPSVVAVGCLWWLAAAVWLGRSQLAGVPNRGNALIKSVAGLFMAVPAWAGAALLHADGDLGPRWMLYALCLVWAADTFAYFTGSRIGGPKLAPSISPNKTWAGFWGGLGGVLIVSVAATPLLGLDFSYALPMLALAAVTFVASVVGDLFESLIKRHSGAKDSGALIPGHGGVMDRVDSLLAALPVFALGKLWLGL</sequence>
<feature type="transmembrane region" description="Helical" evidence="19">
    <location>
        <begin position="109"/>
        <end position="128"/>
    </location>
</feature>
<organism evidence="20 21">
    <name type="scientific">Pseudomarimonas salicorniae</name>
    <dbReference type="NCBI Taxonomy" id="2933270"/>
    <lineage>
        <taxon>Bacteria</taxon>
        <taxon>Pseudomonadati</taxon>
        <taxon>Pseudomonadota</taxon>
        <taxon>Gammaproteobacteria</taxon>
        <taxon>Lysobacterales</taxon>
        <taxon>Lysobacteraceae</taxon>
        <taxon>Pseudomarimonas</taxon>
    </lineage>
</organism>
<protein>
    <recommendedName>
        <fullName evidence="7 18">Phosphatidate cytidylyltransferase</fullName>
        <ecNumber evidence="6 18">2.7.7.41</ecNumber>
    </recommendedName>
</protein>
<dbReference type="EC" id="2.7.7.41" evidence="6 18"/>
<evidence type="ECO:0000256" key="11">
    <source>
        <dbReference type="ARBA" id="ARBA00022692"/>
    </source>
</evidence>
<dbReference type="Proteomes" id="UP001431449">
    <property type="component" value="Unassembled WGS sequence"/>
</dbReference>
<evidence type="ECO:0000256" key="10">
    <source>
        <dbReference type="ARBA" id="ARBA00022679"/>
    </source>
</evidence>
<evidence type="ECO:0000256" key="18">
    <source>
        <dbReference type="RuleBase" id="RU003938"/>
    </source>
</evidence>
<keyword evidence="17" id="KW-1208">Phospholipid metabolism</keyword>
<reference evidence="20" key="1">
    <citation type="submission" date="2022-04" db="EMBL/GenBank/DDBJ databases">
        <title>Lysobacter sp. CAU 1642 isolated from sea sand.</title>
        <authorList>
            <person name="Kim W."/>
        </authorList>
    </citation>
    <scope>NUCLEOTIDE SEQUENCE</scope>
    <source>
        <strain evidence="20">CAU 1642</strain>
    </source>
</reference>
<dbReference type="GO" id="GO:0016779">
    <property type="term" value="F:nucleotidyltransferase activity"/>
    <property type="evidence" value="ECO:0007669"/>
    <property type="project" value="UniProtKB-KW"/>
</dbReference>
<feature type="transmembrane region" description="Helical" evidence="19">
    <location>
        <begin position="27"/>
        <end position="43"/>
    </location>
</feature>
<evidence type="ECO:0000313" key="20">
    <source>
        <dbReference type="EMBL" id="MCK7592620.1"/>
    </source>
</evidence>
<keyword evidence="11 18" id="KW-0812">Transmembrane</keyword>
<comment type="caution">
    <text evidence="20">The sequence shown here is derived from an EMBL/GenBank/DDBJ whole genome shotgun (WGS) entry which is preliminary data.</text>
</comment>
<evidence type="ECO:0000256" key="12">
    <source>
        <dbReference type="ARBA" id="ARBA00022695"/>
    </source>
</evidence>
<keyword evidence="8" id="KW-1003">Cell membrane</keyword>
<dbReference type="PANTHER" id="PTHR46382:SF1">
    <property type="entry name" value="PHOSPHATIDATE CYTIDYLYLTRANSFERASE"/>
    <property type="match status" value="1"/>
</dbReference>
<dbReference type="Pfam" id="PF01148">
    <property type="entry name" value="CTP_transf_1"/>
    <property type="match status" value="1"/>
</dbReference>
<evidence type="ECO:0000256" key="15">
    <source>
        <dbReference type="ARBA" id="ARBA00023136"/>
    </source>
</evidence>
<dbReference type="EMBL" id="JALNMH010000002">
    <property type="protein sequence ID" value="MCK7592620.1"/>
    <property type="molecule type" value="Genomic_DNA"/>
</dbReference>
<feature type="transmembrane region" description="Helical" evidence="19">
    <location>
        <begin position="204"/>
        <end position="225"/>
    </location>
</feature>
<feature type="transmembrane region" description="Helical" evidence="19">
    <location>
        <begin position="178"/>
        <end position="198"/>
    </location>
</feature>
<dbReference type="InterPro" id="IPR000374">
    <property type="entry name" value="PC_trans"/>
</dbReference>
<keyword evidence="15 19" id="KW-0472">Membrane</keyword>
<comment type="pathway">
    <text evidence="4">Lipid metabolism.</text>
</comment>
<keyword evidence="12 18" id="KW-0548">Nucleotidyltransferase</keyword>
<dbReference type="PANTHER" id="PTHR46382">
    <property type="entry name" value="PHOSPHATIDATE CYTIDYLYLTRANSFERASE"/>
    <property type="match status" value="1"/>
</dbReference>
<evidence type="ECO:0000256" key="14">
    <source>
        <dbReference type="ARBA" id="ARBA00023098"/>
    </source>
</evidence>
<evidence type="ECO:0000256" key="17">
    <source>
        <dbReference type="ARBA" id="ARBA00023264"/>
    </source>
</evidence>
<proteinExistence type="inferred from homology"/>
<accession>A0ABT0GF19</accession>
<evidence type="ECO:0000256" key="9">
    <source>
        <dbReference type="ARBA" id="ARBA00022516"/>
    </source>
</evidence>
<evidence type="ECO:0000256" key="7">
    <source>
        <dbReference type="ARBA" id="ARBA00019373"/>
    </source>
</evidence>
<feature type="transmembrane region" description="Helical" evidence="19">
    <location>
        <begin position="79"/>
        <end position="97"/>
    </location>
</feature>
<evidence type="ECO:0000256" key="16">
    <source>
        <dbReference type="ARBA" id="ARBA00023209"/>
    </source>
</evidence>
<dbReference type="PROSITE" id="PS01315">
    <property type="entry name" value="CDS"/>
    <property type="match status" value="1"/>
</dbReference>
<evidence type="ECO:0000256" key="3">
    <source>
        <dbReference type="ARBA" id="ARBA00005119"/>
    </source>
</evidence>
<evidence type="ECO:0000256" key="6">
    <source>
        <dbReference type="ARBA" id="ARBA00012487"/>
    </source>
</evidence>
<comment type="pathway">
    <text evidence="3 18">Phospholipid metabolism; CDP-diacylglycerol biosynthesis; CDP-diacylglycerol from sn-glycerol 3-phosphate: step 3/3.</text>
</comment>
<dbReference type="RefSeq" id="WP_248204867.1">
    <property type="nucleotide sequence ID" value="NZ_JALNMH010000002.1"/>
</dbReference>
<evidence type="ECO:0000256" key="4">
    <source>
        <dbReference type="ARBA" id="ARBA00005189"/>
    </source>
</evidence>
<keyword evidence="14" id="KW-0443">Lipid metabolism</keyword>
<evidence type="ECO:0000313" key="21">
    <source>
        <dbReference type="Proteomes" id="UP001431449"/>
    </source>
</evidence>
<comment type="catalytic activity">
    <reaction evidence="1 18">
        <text>a 1,2-diacyl-sn-glycero-3-phosphate + CTP + H(+) = a CDP-1,2-diacyl-sn-glycerol + diphosphate</text>
        <dbReference type="Rhea" id="RHEA:16229"/>
        <dbReference type="ChEBI" id="CHEBI:15378"/>
        <dbReference type="ChEBI" id="CHEBI:33019"/>
        <dbReference type="ChEBI" id="CHEBI:37563"/>
        <dbReference type="ChEBI" id="CHEBI:58332"/>
        <dbReference type="ChEBI" id="CHEBI:58608"/>
        <dbReference type="EC" id="2.7.7.41"/>
    </reaction>
</comment>
<evidence type="ECO:0000256" key="5">
    <source>
        <dbReference type="ARBA" id="ARBA00010185"/>
    </source>
</evidence>
<gene>
    <name evidence="20" type="ORF">M0G41_02935</name>
</gene>
<feature type="transmembrane region" description="Helical" evidence="19">
    <location>
        <begin position="140"/>
        <end position="157"/>
    </location>
</feature>
<comment type="subcellular location">
    <subcellularLocation>
        <location evidence="2">Cell membrane</location>
        <topology evidence="2">Multi-pass membrane protein</topology>
    </subcellularLocation>
</comment>
<keyword evidence="13 19" id="KW-1133">Transmembrane helix</keyword>
<keyword evidence="10 18" id="KW-0808">Transferase</keyword>
<keyword evidence="21" id="KW-1185">Reference proteome</keyword>
<evidence type="ECO:0000256" key="13">
    <source>
        <dbReference type="ARBA" id="ARBA00022989"/>
    </source>
</evidence>
<keyword evidence="9" id="KW-0444">Lipid biosynthesis</keyword>
<feature type="transmembrane region" description="Helical" evidence="19">
    <location>
        <begin position="55"/>
        <end position="73"/>
    </location>
</feature>
<keyword evidence="16" id="KW-0594">Phospholipid biosynthesis</keyword>
<evidence type="ECO:0000256" key="8">
    <source>
        <dbReference type="ARBA" id="ARBA00022475"/>
    </source>
</evidence>
<comment type="similarity">
    <text evidence="5 18">Belongs to the CDS family.</text>
</comment>
<name>A0ABT0GF19_9GAMM</name>
<evidence type="ECO:0000256" key="2">
    <source>
        <dbReference type="ARBA" id="ARBA00004651"/>
    </source>
</evidence>
<evidence type="ECO:0000256" key="19">
    <source>
        <dbReference type="SAM" id="Phobius"/>
    </source>
</evidence>